<organism evidence="1 2">
    <name type="scientific">Shinella sumterensis</name>
    <dbReference type="NCBI Taxonomy" id="1967501"/>
    <lineage>
        <taxon>Bacteria</taxon>
        <taxon>Pseudomonadati</taxon>
        <taxon>Pseudomonadota</taxon>
        <taxon>Alphaproteobacteria</taxon>
        <taxon>Hyphomicrobiales</taxon>
        <taxon>Rhizobiaceae</taxon>
        <taxon>Shinella</taxon>
    </lineage>
</organism>
<protein>
    <submittedName>
        <fullName evidence="1">Phage tail assembly protein</fullName>
    </submittedName>
</protein>
<sequence>MTTVKLSKPVEHNGNIYDEFTFREAEVGDLMIADAVKGEMSKIVAVLASMADVPLPAFRKVKSRDLNAIMAATKDLLGEEPPVTTGA</sequence>
<dbReference type="AlphaFoldDB" id="A0AA50CNY7"/>
<evidence type="ECO:0000313" key="1">
    <source>
        <dbReference type="EMBL" id="WLR98638.1"/>
    </source>
</evidence>
<name>A0AA50CNY7_9HYPH</name>
<accession>A0AA50CNY7</accession>
<reference evidence="1 2" key="1">
    <citation type="submission" date="2023-08" db="EMBL/GenBank/DDBJ databases">
        <title>Pathogen: clinical or host-associated sample.</title>
        <authorList>
            <person name="Hergert J."/>
            <person name="Casey R."/>
            <person name="Wagner J."/>
            <person name="Young E.L."/>
            <person name="Oakeson K.F."/>
        </authorList>
    </citation>
    <scope>NUCLEOTIDE SEQUENCE [LARGE SCALE GENOMIC DNA]</scope>
    <source>
        <strain evidence="1 2">1760953</strain>
    </source>
</reference>
<dbReference type="EMBL" id="CP132302">
    <property type="protein sequence ID" value="WLR98638.1"/>
    <property type="molecule type" value="Genomic_DNA"/>
</dbReference>
<dbReference type="InterPro" id="IPR019289">
    <property type="entry name" value="Phage_tail_E/E"/>
</dbReference>
<gene>
    <name evidence="1" type="ORF">Q9313_06300</name>
</gene>
<dbReference type="RefSeq" id="WP_306038289.1">
    <property type="nucleotide sequence ID" value="NZ_CP132302.1"/>
</dbReference>
<dbReference type="Proteomes" id="UP001234585">
    <property type="component" value="Chromosome"/>
</dbReference>
<keyword evidence="2" id="KW-1185">Reference proteome</keyword>
<evidence type="ECO:0000313" key="2">
    <source>
        <dbReference type="Proteomes" id="UP001234585"/>
    </source>
</evidence>
<proteinExistence type="predicted"/>
<dbReference type="Pfam" id="PF10109">
    <property type="entry name" value="Phage_TAC_7"/>
    <property type="match status" value="1"/>
</dbReference>